<dbReference type="InterPro" id="IPR054289">
    <property type="entry name" value="DUF7025"/>
</dbReference>
<keyword evidence="5" id="KW-1185">Reference proteome</keyword>
<evidence type="ECO:0000259" key="2">
    <source>
        <dbReference type="Pfam" id="PF00004"/>
    </source>
</evidence>
<evidence type="ECO:0000313" key="5">
    <source>
        <dbReference type="Proteomes" id="UP001303473"/>
    </source>
</evidence>
<evidence type="ECO:0000256" key="1">
    <source>
        <dbReference type="SAM" id="MobiDB-lite"/>
    </source>
</evidence>
<feature type="domain" description="ATPase AAA-type core" evidence="2">
    <location>
        <begin position="406"/>
        <end position="435"/>
    </location>
</feature>
<feature type="region of interest" description="Disordered" evidence="1">
    <location>
        <begin position="12"/>
        <end position="54"/>
    </location>
</feature>
<dbReference type="AlphaFoldDB" id="A0AAN6MVC9"/>
<dbReference type="Pfam" id="PF22942">
    <property type="entry name" value="DUF7025"/>
    <property type="match status" value="1"/>
</dbReference>
<feature type="compositionally biased region" description="Low complexity" evidence="1">
    <location>
        <begin position="29"/>
        <end position="39"/>
    </location>
</feature>
<organism evidence="4 5">
    <name type="scientific">Diplogelasinospora grovesii</name>
    <dbReference type="NCBI Taxonomy" id="303347"/>
    <lineage>
        <taxon>Eukaryota</taxon>
        <taxon>Fungi</taxon>
        <taxon>Dikarya</taxon>
        <taxon>Ascomycota</taxon>
        <taxon>Pezizomycotina</taxon>
        <taxon>Sordariomycetes</taxon>
        <taxon>Sordariomycetidae</taxon>
        <taxon>Sordariales</taxon>
        <taxon>Diplogelasinosporaceae</taxon>
        <taxon>Diplogelasinospora</taxon>
    </lineage>
</organism>
<dbReference type="EMBL" id="MU854022">
    <property type="protein sequence ID" value="KAK3934150.1"/>
    <property type="molecule type" value="Genomic_DNA"/>
</dbReference>
<dbReference type="SUPFAM" id="SSF52540">
    <property type="entry name" value="P-loop containing nucleoside triphosphate hydrolases"/>
    <property type="match status" value="1"/>
</dbReference>
<dbReference type="Pfam" id="PF00004">
    <property type="entry name" value="AAA"/>
    <property type="match status" value="1"/>
</dbReference>
<accession>A0AAN6MVC9</accession>
<proteinExistence type="predicted"/>
<protein>
    <submittedName>
        <fullName evidence="4">Uncharacterized protein</fullName>
    </submittedName>
</protein>
<sequence length="524" mass="59724">MVSCPGTYIINLGMRSPAKRRRPHRNRDGGSSSDSDCGSLRQGSSAVPPPPSTQNNDLILYRLTCLDGDHLVDPPRKSQLRHSFSQNDPADFNIDIDSRVRKIHPIGIRIHSPHVQAVLRALIRYYPGFDVQDSEISFIHPFKELFHYWKDLQDILRSGRDEEESKVVIRNSDTGSEVRIACDSPTYEHLETLLTAPPVQDAWDTIVQPELDQYGAGCASYDCLWLLFKPGEMVFARTRNTGKKLAGFVVMRVTHQSRINRWELVMWNLAYDNGRLRRRAHTVYVDRFHGERAITDLPVFPTKFAPSQEALRAQLIECGKRYYRIISDGQSHMRYNGSVIAKKEYHYQGEIIVDHQSYKLEALDSPNMEMPDILGEEPEDLGGEPLFSKFNDMECSAANELEPAQYLKGPPGTGKTLTVELIAKKTRRPLAEVYLEQRQTGHINRNALVTVLLSAITLARYECLQEAASAEPSTEIEVTAKHLETVLKNKEEFNNDYKLATGFYPDQMAAERFFRAESRPEEKR</sequence>
<comment type="caution">
    <text evidence="4">The sequence shown here is derived from an EMBL/GenBank/DDBJ whole genome shotgun (WGS) entry which is preliminary data.</text>
</comment>
<dbReference type="Proteomes" id="UP001303473">
    <property type="component" value="Unassembled WGS sequence"/>
</dbReference>
<dbReference type="GO" id="GO:0005524">
    <property type="term" value="F:ATP binding"/>
    <property type="evidence" value="ECO:0007669"/>
    <property type="project" value="InterPro"/>
</dbReference>
<reference evidence="5" key="1">
    <citation type="journal article" date="2023" name="Mol. Phylogenet. Evol.">
        <title>Genome-scale phylogeny and comparative genomics of the fungal order Sordariales.</title>
        <authorList>
            <person name="Hensen N."/>
            <person name="Bonometti L."/>
            <person name="Westerberg I."/>
            <person name="Brannstrom I.O."/>
            <person name="Guillou S."/>
            <person name="Cros-Aarteil S."/>
            <person name="Calhoun S."/>
            <person name="Haridas S."/>
            <person name="Kuo A."/>
            <person name="Mondo S."/>
            <person name="Pangilinan J."/>
            <person name="Riley R."/>
            <person name="LaButti K."/>
            <person name="Andreopoulos B."/>
            <person name="Lipzen A."/>
            <person name="Chen C."/>
            <person name="Yan M."/>
            <person name="Daum C."/>
            <person name="Ng V."/>
            <person name="Clum A."/>
            <person name="Steindorff A."/>
            <person name="Ohm R.A."/>
            <person name="Martin F."/>
            <person name="Silar P."/>
            <person name="Natvig D.O."/>
            <person name="Lalanne C."/>
            <person name="Gautier V."/>
            <person name="Ament-Velasquez S.L."/>
            <person name="Kruys A."/>
            <person name="Hutchinson M.I."/>
            <person name="Powell A.J."/>
            <person name="Barry K."/>
            <person name="Miller A.N."/>
            <person name="Grigoriev I.V."/>
            <person name="Debuchy R."/>
            <person name="Gladieux P."/>
            <person name="Hiltunen Thoren M."/>
            <person name="Johannesson H."/>
        </authorList>
    </citation>
    <scope>NUCLEOTIDE SEQUENCE [LARGE SCALE GENOMIC DNA]</scope>
    <source>
        <strain evidence="5">CBS 340.73</strain>
    </source>
</reference>
<evidence type="ECO:0000259" key="3">
    <source>
        <dbReference type="Pfam" id="PF22942"/>
    </source>
</evidence>
<dbReference type="PANTHER" id="PTHR46411:SF4">
    <property type="entry name" value="AAA+ ATPASE DOMAIN-CONTAINING PROTEIN"/>
    <property type="match status" value="1"/>
</dbReference>
<dbReference type="PANTHER" id="PTHR46411">
    <property type="entry name" value="FAMILY ATPASE, PUTATIVE-RELATED"/>
    <property type="match status" value="1"/>
</dbReference>
<dbReference type="InterPro" id="IPR003959">
    <property type="entry name" value="ATPase_AAA_core"/>
</dbReference>
<dbReference type="GO" id="GO:0016887">
    <property type="term" value="F:ATP hydrolysis activity"/>
    <property type="evidence" value="ECO:0007669"/>
    <property type="project" value="InterPro"/>
</dbReference>
<name>A0AAN6MVC9_9PEZI</name>
<dbReference type="Gene3D" id="3.40.50.300">
    <property type="entry name" value="P-loop containing nucleotide triphosphate hydrolases"/>
    <property type="match status" value="1"/>
</dbReference>
<evidence type="ECO:0000313" key="4">
    <source>
        <dbReference type="EMBL" id="KAK3934150.1"/>
    </source>
</evidence>
<dbReference type="InterPro" id="IPR027417">
    <property type="entry name" value="P-loop_NTPase"/>
</dbReference>
<feature type="domain" description="DUF7025" evidence="3">
    <location>
        <begin position="216"/>
        <end position="306"/>
    </location>
</feature>
<gene>
    <name evidence="4" type="ORF">QBC46DRAFT_428932</name>
</gene>